<evidence type="ECO:0000256" key="6">
    <source>
        <dbReference type="ARBA" id="ARBA00024948"/>
    </source>
</evidence>
<dbReference type="PANTHER" id="PTHR28005">
    <property type="entry name" value="AUTOPHAGY-RELATED PROTEIN 17"/>
    <property type="match status" value="1"/>
</dbReference>
<accession>W2RSB4</accession>
<protein>
    <recommendedName>
        <fullName evidence="2 7">Autophagy-related protein 17</fullName>
    </recommendedName>
</protein>
<evidence type="ECO:0000313" key="11">
    <source>
        <dbReference type="Proteomes" id="UP000030752"/>
    </source>
</evidence>
<evidence type="ECO:0000256" key="7">
    <source>
        <dbReference type="RuleBase" id="RU368080"/>
    </source>
</evidence>
<dbReference type="PANTHER" id="PTHR28005:SF1">
    <property type="entry name" value="AUTOPHAGY-RELATED PROTEIN 17"/>
    <property type="match status" value="1"/>
</dbReference>
<dbReference type="FunCoup" id="W2RSB4">
    <property type="interactions" value="139"/>
</dbReference>
<reference evidence="10 11" key="1">
    <citation type="submission" date="2013-03" db="EMBL/GenBank/DDBJ databases">
        <title>The Genome Sequence of Phialophora europaea CBS 101466.</title>
        <authorList>
            <consortium name="The Broad Institute Genomics Platform"/>
            <person name="Cuomo C."/>
            <person name="de Hoog S."/>
            <person name="Gorbushina A."/>
            <person name="Walker B."/>
            <person name="Young S.K."/>
            <person name="Zeng Q."/>
            <person name="Gargeya S."/>
            <person name="Fitzgerald M."/>
            <person name="Haas B."/>
            <person name="Abouelleil A."/>
            <person name="Allen A.W."/>
            <person name="Alvarado L."/>
            <person name="Arachchi H.M."/>
            <person name="Berlin A.M."/>
            <person name="Chapman S.B."/>
            <person name="Gainer-Dewar J."/>
            <person name="Goldberg J."/>
            <person name="Griggs A."/>
            <person name="Gujja S."/>
            <person name="Hansen M."/>
            <person name="Howarth C."/>
            <person name="Imamovic A."/>
            <person name="Ireland A."/>
            <person name="Larimer J."/>
            <person name="McCowan C."/>
            <person name="Murphy C."/>
            <person name="Pearson M."/>
            <person name="Poon T.W."/>
            <person name="Priest M."/>
            <person name="Roberts A."/>
            <person name="Saif S."/>
            <person name="Shea T."/>
            <person name="Sisk P."/>
            <person name="Sykes S."/>
            <person name="Wortman J."/>
            <person name="Nusbaum C."/>
            <person name="Birren B."/>
        </authorList>
    </citation>
    <scope>NUCLEOTIDE SEQUENCE [LARGE SCALE GENOMIC DNA]</scope>
    <source>
        <strain evidence="10 11">CBS 101466</strain>
    </source>
</reference>
<dbReference type="GO" id="GO:1990316">
    <property type="term" value="C:Atg1/ULK1 kinase complex"/>
    <property type="evidence" value="ECO:0007669"/>
    <property type="project" value="TreeGrafter"/>
</dbReference>
<dbReference type="GO" id="GO:0060090">
    <property type="term" value="F:molecular adaptor activity"/>
    <property type="evidence" value="ECO:0007669"/>
    <property type="project" value="TreeGrafter"/>
</dbReference>
<sequence>MAQSDASSSPSQSEHAPGPVTIDTLITYLVAAKRSLSSIHHVHRATNVLAEARSSVESTAVLGARTTYLRRSLLSQLKILRGIQFELEGSANAIRVEFQASIKELDAAGRRLQQNIQQLKQTRIDDGFKLPPVQDEGPTVLPKTSLHDFVEERPVEELKDAMKEVIDNVQDNQQEISRSIRNLEEDLQVINELLIDKQSSLSSASSDFQPPNMPDLLKKLEDYAHSMAQSLESLVNHFDLCATAIRHTEGAGDAIVRNYQAGNLPEDVDVEKLEGPAEPMNEGERAEMLQVLSTDAAEVDDVVMEIQEHAAEMDGHLNEILHWKERADGSHEDVATAFRHLETIGQRLPTFLAESARHASRWTEDKARIEDGIAGMEELCETYDNFLHGYDRLIIEAARRRAVKKQMEKIVDEAQARLDALHDDDLKERQLFREDQGDYLPSDIWEGLHLAPARYGIHRIDNVREGREEWLSIPELPKSTVEGALKRLKGKPVQ</sequence>
<keyword evidence="11" id="KW-1185">Reference proteome</keyword>
<name>W2RSB4_CYPE1</name>
<dbReference type="OrthoDB" id="1937984at2759"/>
<dbReference type="STRING" id="1220924.W2RSB4"/>
<keyword evidence="4 7" id="KW-0072">Autophagy</keyword>
<gene>
    <name evidence="10" type="ORF">HMPREF1541_05604</name>
</gene>
<dbReference type="GO" id="GO:0000422">
    <property type="term" value="P:autophagy of mitochondrion"/>
    <property type="evidence" value="ECO:0007669"/>
    <property type="project" value="TreeGrafter"/>
</dbReference>
<dbReference type="HOGENOM" id="CLU_028356_0_0_1"/>
<dbReference type="RefSeq" id="XP_008718166.1">
    <property type="nucleotide sequence ID" value="XM_008719944.1"/>
</dbReference>
<evidence type="ECO:0000313" key="10">
    <source>
        <dbReference type="EMBL" id="ETN39381.1"/>
    </source>
</evidence>
<proteinExistence type="inferred from homology"/>
<keyword evidence="3 7" id="KW-0963">Cytoplasm</keyword>
<keyword evidence="5" id="KW-0472">Membrane</keyword>
<dbReference type="AlphaFoldDB" id="W2RSB4"/>
<dbReference type="GO" id="GO:0034045">
    <property type="term" value="C:phagophore assembly site membrane"/>
    <property type="evidence" value="ECO:0007669"/>
    <property type="project" value="UniProtKB-SubCell"/>
</dbReference>
<organism evidence="10 11">
    <name type="scientific">Cyphellophora europaea (strain CBS 101466)</name>
    <name type="common">Phialophora europaea</name>
    <dbReference type="NCBI Taxonomy" id="1220924"/>
    <lineage>
        <taxon>Eukaryota</taxon>
        <taxon>Fungi</taxon>
        <taxon>Dikarya</taxon>
        <taxon>Ascomycota</taxon>
        <taxon>Pezizomycotina</taxon>
        <taxon>Eurotiomycetes</taxon>
        <taxon>Chaetothyriomycetidae</taxon>
        <taxon>Chaetothyriales</taxon>
        <taxon>Cyphellophoraceae</taxon>
        <taxon>Cyphellophora</taxon>
    </lineage>
</organism>
<dbReference type="GeneID" id="19972943"/>
<comment type="subcellular location">
    <subcellularLocation>
        <location evidence="7">Cytoplasm</location>
    </subcellularLocation>
    <subcellularLocation>
        <location evidence="7">Preautophagosomal structure membrane</location>
        <topology evidence="7">Peripheral membrane protein</topology>
    </subcellularLocation>
</comment>
<evidence type="ECO:0000256" key="2">
    <source>
        <dbReference type="ARBA" id="ARBA00013806"/>
    </source>
</evidence>
<comment type="function">
    <text evidence="7">Autophagy-specific protein that functions in response to autophagy-inducing signals as a scaffold to recruit other ATG proteins to organize preautophagosomal structure (PAS) formation. Modulates the timing and magnitude of the autophagy response, such as the size of the sequestering vesicles. Plays particularly a role in pexophagy and nucleophagy.</text>
</comment>
<dbReference type="InParanoid" id="W2RSB4"/>
<dbReference type="Proteomes" id="UP000030752">
    <property type="component" value="Unassembled WGS sequence"/>
</dbReference>
<dbReference type="eggNOG" id="ENOG502QQDW">
    <property type="taxonomic scope" value="Eukaryota"/>
</dbReference>
<dbReference type="GO" id="GO:0000045">
    <property type="term" value="P:autophagosome assembly"/>
    <property type="evidence" value="ECO:0007669"/>
    <property type="project" value="TreeGrafter"/>
</dbReference>
<feature type="domain" description="Autophagy protein ATG17-like" evidence="9">
    <location>
        <begin position="35"/>
        <end position="440"/>
    </location>
</feature>
<evidence type="ECO:0000256" key="3">
    <source>
        <dbReference type="ARBA" id="ARBA00022490"/>
    </source>
</evidence>
<dbReference type="EMBL" id="KB822721">
    <property type="protein sequence ID" value="ETN39381.1"/>
    <property type="molecule type" value="Genomic_DNA"/>
</dbReference>
<dbReference type="InterPro" id="IPR007240">
    <property type="entry name" value="Atg17"/>
</dbReference>
<evidence type="ECO:0000256" key="5">
    <source>
        <dbReference type="ARBA" id="ARBA00023136"/>
    </source>
</evidence>
<dbReference type="InterPro" id="IPR045326">
    <property type="entry name" value="ATG17-like_dom"/>
</dbReference>
<keyword evidence="8" id="KW-0175">Coiled coil</keyword>
<dbReference type="GO" id="GO:0030295">
    <property type="term" value="F:protein kinase activator activity"/>
    <property type="evidence" value="ECO:0007669"/>
    <property type="project" value="TreeGrafter"/>
</dbReference>
<comment type="function">
    <text evidence="6">Autophagy-specific protein that functions in response to autophagy-inducing signals as a scaffold to recruit other ATG proteins to organize pre-autophagosomal structure (PAS) formation. Modulates the timing and magnitude of the autophagy response, such as the size of the sequestering vesicles. Plays particularly a role in pexophagy and nucleophagy.</text>
</comment>
<evidence type="ECO:0000259" key="9">
    <source>
        <dbReference type="Pfam" id="PF04108"/>
    </source>
</evidence>
<dbReference type="Pfam" id="PF04108">
    <property type="entry name" value="ATG17_like"/>
    <property type="match status" value="1"/>
</dbReference>
<dbReference type="GO" id="GO:0034727">
    <property type="term" value="P:piecemeal microautophagy of the nucleus"/>
    <property type="evidence" value="ECO:0007669"/>
    <property type="project" value="TreeGrafter"/>
</dbReference>
<evidence type="ECO:0000256" key="1">
    <source>
        <dbReference type="ARBA" id="ARBA00006259"/>
    </source>
</evidence>
<evidence type="ECO:0000256" key="8">
    <source>
        <dbReference type="SAM" id="Coils"/>
    </source>
</evidence>
<feature type="coiled-coil region" evidence="8">
    <location>
        <begin position="155"/>
        <end position="193"/>
    </location>
</feature>
<comment type="similarity">
    <text evidence="1 7">Belongs to the ATG17 family.</text>
</comment>
<dbReference type="VEuPathDB" id="FungiDB:HMPREF1541_05604"/>
<evidence type="ECO:0000256" key="4">
    <source>
        <dbReference type="ARBA" id="ARBA00023006"/>
    </source>
</evidence>